<proteinExistence type="predicted"/>
<name>A0ABT2ULG9_9BACL</name>
<protein>
    <submittedName>
        <fullName evidence="2">Lysophospholipase</fullName>
    </submittedName>
</protein>
<dbReference type="Gene3D" id="3.40.50.1820">
    <property type="entry name" value="alpha/beta hydrolase"/>
    <property type="match status" value="1"/>
</dbReference>
<dbReference type="InterPro" id="IPR022742">
    <property type="entry name" value="Hydrolase_4"/>
</dbReference>
<sequence length="315" mass="35587">MHTETFTFKDIDQLEIFVYHWSLEDRQEPRAIIQIAHGMAETAARYERFARSLVQAGYEVYANDHRGHGLTAGHPNQVGITGAEGFARMTEAMAQLTDIIAKRHPGVPVYLFGHSMGSFLAQQYMYTYSDKVRGVILSGTNGKHPPTLRVGIMLAQLLASLQGSDHRSPLLMKLSLGSYNKPFRPNRTGCDWLSRDDAEVDRYIADPYCGGIFTAGFFRDFFRGLVDIHLLSNMERIPKQLPIYIFAGDRDPVGGMGKGIPQLMGMYDQLGIEQVTCKLYPDGRHEMLNEINREEVTRDVLMWLEQQPSLVAQVE</sequence>
<dbReference type="PANTHER" id="PTHR11614">
    <property type="entry name" value="PHOSPHOLIPASE-RELATED"/>
    <property type="match status" value="1"/>
</dbReference>
<dbReference type="SUPFAM" id="SSF53474">
    <property type="entry name" value="alpha/beta-Hydrolases"/>
    <property type="match status" value="1"/>
</dbReference>
<comment type="caution">
    <text evidence="2">The sequence shown here is derived from an EMBL/GenBank/DDBJ whole genome shotgun (WGS) entry which is preliminary data.</text>
</comment>
<reference evidence="2 3" key="1">
    <citation type="submission" date="2022-09" db="EMBL/GenBank/DDBJ databases">
        <authorList>
            <person name="Han X.L."/>
            <person name="Wang Q."/>
            <person name="Lu T."/>
        </authorList>
    </citation>
    <scope>NUCLEOTIDE SEQUENCE [LARGE SCALE GENOMIC DNA]</scope>
    <source>
        <strain evidence="2 3">WQ 127069</strain>
    </source>
</reference>
<dbReference type="InterPro" id="IPR029058">
    <property type="entry name" value="AB_hydrolase_fold"/>
</dbReference>
<dbReference type="InterPro" id="IPR051044">
    <property type="entry name" value="MAG_DAG_Lipase"/>
</dbReference>
<gene>
    <name evidence="2" type="ORF">OB236_21610</name>
</gene>
<dbReference type="Pfam" id="PF12146">
    <property type="entry name" value="Hydrolase_4"/>
    <property type="match status" value="1"/>
</dbReference>
<organism evidence="2 3">
    <name type="scientific">Paenibacillus baimaensis</name>
    <dbReference type="NCBI Taxonomy" id="2982185"/>
    <lineage>
        <taxon>Bacteria</taxon>
        <taxon>Bacillati</taxon>
        <taxon>Bacillota</taxon>
        <taxon>Bacilli</taxon>
        <taxon>Bacillales</taxon>
        <taxon>Paenibacillaceae</taxon>
        <taxon>Paenibacillus</taxon>
    </lineage>
</organism>
<dbReference type="EMBL" id="JAOQIO010000084">
    <property type="protein sequence ID" value="MCU6794712.1"/>
    <property type="molecule type" value="Genomic_DNA"/>
</dbReference>
<dbReference type="RefSeq" id="WP_262685817.1">
    <property type="nucleotide sequence ID" value="NZ_JAOQIO010000084.1"/>
</dbReference>
<evidence type="ECO:0000313" key="2">
    <source>
        <dbReference type="EMBL" id="MCU6794712.1"/>
    </source>
</evidence>
<accession>A0ABT2ULG9</accession>
<dbReference type="Proteomes" id="UP001652445">
    <property type="component" value="Unassembled WGS sequence"/>
</dbReference>
<feature type="domain" description="Serine aminopeptidase S33" evidence="1">
    <location>
        <begin position="27"/>
        <end position="291"/>
    </location>
</feature>
<evidence type="ECO:0000313" key="3">
    <source>
        <dbReference type="Proteomes" id="UP001652445"/>
    </source>
</evidence>
<evidence type="ECO:0000259" key="1">
    <source>
        <dbReference type="Pfam" id="PF12146"/>
    </source>
</evidence>
<keyword evidence="3" id="KW-1185">Reference proteome</keyword>